<dbReference type="EMBL" id="JTDF01007730">
    <property type="protein sequence ID" value="KAF8564869.1"/>
    <property type="molecule type" value="Genomic_DNA"/>
</dbReference>
<gene>
    <name evidence="2" type="ORF">P879_11872</name>
</gene>
<accession>A0A8T0DAJ9</accession>
<name>A0A8T0DAJ9_9TREM</name>
<dbReference type="AlphaFoldDB" id="A0A8T0DAJ9"/>
<evidence type="ECO:0000256" key="1">
    <source>
        <dbReference type="SAM" id="SignalP"/>
    </source>
</evidence>
<organism evidence="2 3">
    <name type="scientific">Paragonimus westermani</name>
    <dbReference type="NCBI Taxonomy" id="34504"/>
    <lineage>
        <taxon>Eukaryota</taxon>
        <taxon>Metazoa</taxon>
        <taxon>Spiralia</taxon>
        <taxon>Lophotrochozoa</taxon>
        <taxon>Platyhelminthes</taxon>
        <taxon>Trematoda</taxon>
        <taxon>Digenea</taxon>
        <taxon>Plagiorchiida</taxon>
        <taxon>Troglotremata</taxon>
        <taxon>Troglotrematidae</taxon>
        <taxon>Paragonimus</taxon>
    </lineage>
</organism>
<reference evidence="2 3" key="1">
    <citation type="submission" date="2019-07" db="EMBL/GenBank/DDBJ databases">
        <title>Annotation for the trematode Paragonimus westermani.</title>
        <authorList>
            <person name="Choi Y.-J."/>
        </authorList>
    </citation>
    <scope>NUCLEOTIDE SEQUENCE [LARGE SCALE GENOMIC DNA]</scope>
    <source>
        <strain evidence="2">180907_Pwestermani</strain>
    </source>
</reference>
<keyword evidence="1" id="KW-0732">Signal</keyword>
<keyword evidence="3" id="KW-1185">Reference proteome</keyword>
<protein>
    <submittedName>
        <fullName evidence="2">Uncharacterized protein</fullName>
    </submittedName>
</protein>
<evidence type="ECO:0000313" key="3">
    <source>
        <dbReference type="Proteomes" id="UP000699462"/>
    </source>
</evidence>
<feature type="chain" id="PRO_5035941429" evidence="1">
    <location>
        <begin position="20"/>
        <end position="135"/>
    </location>
</feature>
<evidence type="ECO:0000313" key="2">
    <source>
        <dbReference type="EMBL" id="KAF8564869.1"/>
    </source>
</evidence>
<comment type="caution">
    <text evidence="2">The sequence shown here is derived from an EMBL/GenBank/DDBJ whole genome shotgun (WGS) entry which is preliminary data.</text>
</comment>
<feature type="signal peptide" evidence="1">
    <location>
        <begin position="1"/>
        <end position="19"/>
    </location>
</feature>
<sequence length="135" mass="15045">MNVLFCLVMLAYGGNMGVAQRFGVRISLYDKSNPSTDLAKILAARSPRFWMDGTFQFLSNLTGNVQARQCKVAVSGPQFAGLRYFEKLWLANTKINGDNLQCATATQPVQSGSKCCKFYQLRFHGVTLFSVCSRR</sequence>
<dbReference type="Proteomes" id="UP000699462">
    <property type="component" value="Unassembled WGS sequence"/>
</dbReference>
<proteinExistence type="predicted"/>